<dbReference type="PANTHER" id="PTHR10454">
    <property type="entry name" value="CASPASE"/>
    <property type="match status" value="1"/>
</dbReference>
<keyword evidence="6" id="KW-0865">Zymogen</keyword>
<keyword evidence="3" id="KW-0053">Apoptosis</keyword>
<accession>A0AA36F3W0</accession>
<dbReference type="Proteomes" id="UP001162480">
    <property type="component" value="Chromosome 5"/>
</dbReference>
<keyword evidence="11" id="KW-1185">Reference proteome</keyword>
<dbReference type="PROSITE" id="PS01122">
    <property type="entry name" value="CASPASE_CYS"/>
    <property type="match status" value="1"/>
</dbReference>
<keyword evidence="5" id="KW-0788">Thiol protease</keyword>
<dbReference type="PROSITE" id="PS50208">
    <property type="entry name" value="CASPASE_P20"/>
    <property type="match status" value="1"/>
</dbReference>
<dbReference type="PRINTS" id="PR00376">
    <property type="entry name" value="IL1BCENZYME"/>
</dbReference>
<dbReference type="GO" id="GO:0005737">
    <property type="term" value="C:cytoplasm"/>
    <property type="evidence" value="ECO:0007669"/>
    <property type="project" value="TreeGrafter"/>
</dbReference>
<dbReference type="EMBL" id="OX597818">
    <property type="protein sequence ID" value="CAI9722930.1"/>
    <property type="molecule type" value="Genomic_DNA"/>
</dbReference>
<feature type="domain" description="Caspase family p20" evidence="9">
    <location>
        <begin position="53"/>
        <end position="178"/>
    </location>
</feature>
<dbReference type="InterPro" id="IPR002398">
    <property type="entry name" value="Pept_C14"/>
</dbReference>
<dbReference type="GO" id="GO:0006508">
    <property type="term" value="P:proteolysis"/>
    <property type="evidence" value="ECO:0007669"/>
    <property type="project" value="UniProtKB-KW"/>
</dbReference>
<evidence type="ECO:0000256" key="7">
    <source>
        <dbReference type="RuleBase" id="RU003971"/>
    </source>
</evidence>
<protein>
    <submittedName>
        <fullName evidence="10">Caspase-7 isoform X1</fullName>
    </submittedName>
</protein>
<dbReference type="SMART" id="SM00115">
    <property type="entry name" value="CASc"/>
    <property type="match status" value="1"/>
</dbReference>
<dbReference type="AlphaFoldDB" id="A0AA36F3W0"/>
<organism evidence="10 11">
    <name type="scientific">Octopus vulgaris</name>
    <name type="common">Common octopus</name>
    <dbReference type="NCBI Taxonomy" id="6645"/>
    <lineage>
        <taxon>Eukaryota</taxon>
        <taxon>Metazoa</taxon>
        <taxon>Spiralia</taxon>
        <taxon>Lophotrochozoa</taxon>
        <taxon>Mollusca</taxon>
        <taxon>Cephalopoda</taxon>
        <taxon>Coleoidea</taxon>
        <taxon>Octopodiformes</taxon>
        <taxon>Octopoda</taxon>
        <taxon>Incirrata</taxon>
        <taxon>Octopodidae</taxon>
        <taxon>Octopus</taxon>
    </lineage>
</organism>
<evidence type="ECO:0000259" key="8">
    <source>
        <dbReference type="PROSITE" id="PS50207"/>
    </source>
</evidence>
<dbReference type="InterPro" id="IPR029030">
    <property type="entry name" value="Caspase-like_dom_sf"/>
</dbReference>
<dbReference type="Pfam" id="PF00656">
    <property type="entry name" value="Peptidase_C14"/>
    <property type="match status" value="1"/>
</dbReference>
<proteinExistence type="inferred from homology"/>
<dbReference type="GO" id="GO:0043525">
    <property type="term" value="P:positive regulation of neuron apoptotic process"/>
    <property type="evidence" value="ECO:0007669"/>
    <property type="project" value="TreeGrafter"/>
</dbReference>
<evidence type="ECO:0000256" key="2">
    <source>
        <dbReference type="ARBA" id="ARBA00022670"/>
    </source>
</evidence>
<sequence length="294" mass="33521">MDYTDAKPIDGIWFTERNPDPGPQDVEMECSESVNVEECSESVNARYDMDREKKNLALIINNEKFDKSTEMSGRQGSDRDASAIKKALESLHFKVIDRKNLSVKAMTQIFTDISTMDHTKHNCFVCVLLTHGEDDNQVYGTDRKVNLNELVQMLLPDRCPGLIGKPKLFFIQACRGTKLDRGAVMHDADAFVRGKYQNVTSHKVPLWADVLLAYSTVPGFYAWRNSTNGSWFIQSLAHILEKDGDQLELQRLLLLVNRNVAYEYESNSSHSSMNKMKQVPSIVSMLTKELHFYK</sequence>
<evidence type="ECO:0000256" key="3">
    <source>
        <dbReference type="ARBA" id="ARBA00022703"/>
    </source>
</evidence>
<keyword evidence="4" id="KW-0378">Hydrolase</keyword>
<dbReference type="CDD" id="cd00032">
    <property type="entry name" value="CASc"/>
    <property type="match status" value="1"/>
</dbReference>
<dbReference type="SUPFAM" id="SSF52129">
    <property type="entry name" value="Caspase-like"/>
    <property type="match status" value="1"/>
</dbReference>
<evidence type="ECO:0000256" key="6">
    <source>
        <dbReference type="ARBA" id="ARBA00023145"/>
    </source>
</evidence>
<name>A0AA36F3W0_OCTVU</name>
<dbReference type="GO" id="GO:0004197">
    <property type="term" value="F:cysteine-type endopeptidase activity"/>
    <property type="evidence" value="ECO:0007669"/>
    <property type="project" value="InterPro"/>
</dbReference>
<feature type="domain" description="Caspase family p10" evidence="8">
    <location>
        <begin position="200"/>
        <end position="294"/>
    </location>
</feature>
<evidence type="ECO:0000256" key="4">
    <source>
        <dbReference type="ARBA" id="ARBA00022801"/>
    </source>
</evidence>
<reference evidence="10" key="1">
    <citation type="submission" date="2023-08" db="EMBL/GenBank/DDBJ databases">
        <authorList>
            <person name="Alioto T."/>
            <person name="Alioto T."/>
            <person name="Gomez Garrido J."/>
        </authorList>
    </citation>
    <scope>NUCLEOTIDE SEQUENCE</scope>
</reference>
<dbReference type="InterPro" id="IPR015917">
    <property type="entry name" value="Pept_C14A"/>
</dbReference>
<dbReference type="InterPro" id="IPR011600">
    <property type="entry name" value="Pept_C14_caspase"/>
</dbReference>
<evidence type="ECO:0000313" key="10">
    <source>
        <dbReference type="EMBL" id="CAI9722930.1"/>
    </source>
</evidence>
<comment type="similarity">
    <text evidence="1 7">Belongs to the peptidase C14A family.</text>
</comment>
<evidence type="ECO:0000259" key="9">
    <source>
        <dbReference type="PROSITE" id="PS50208"/>
    </source>
</evidence>
<keyword evidence="2" id="KW-0645">Protease</keyword>
<evidence type="ECO:0000313" key="11">
    <source>
        <dbReference type="Proteomes" id="UP001162480"/>
    </source>
</evidence>
<gene>
    <name evidence="10" type="ORF">OCTVUL_1B019113</name>
</gene>
<dbReference type="InterPro" id="IPR016129">
    <property type="entry name" value="Caspase_his_AS"/>
</dbReference>
<dbReference type="InterPro" id="IPR001309">
    <property type="entry name" value="Pept_C14_p20"/>
</dbReference>
<dbReference type="PROSITE" id="PS50207">
    <property type="entry name" value="CASPASE_P10"/>
    <property type="match status" value="1"/>
</dbReference>
<dbReference type="FunFam" id="3.40.50.1460:FF:000001">
    <property type="entry name" value="Caspase-3 preproprotein"/>
    <property type="match status" value="1"/>
</dbReference>
<evidence type="ECO:0000256" key="5">
    <source>
        <dbReference type="ARBA" id="ARBA00022807"/>
    </source>
</evidence>
<dbReference type="PROSITE" id="PS01121">
    <property type="entry name" value="CASPASE_HIS"/>
    <property type="match status" value="1"/>
</dbReference>
<dbReference type="Gene3D" id="3.40.50.1460">
    <property type="match status" value="1"/>
</dbReference>
<dbReference type="GO" id="GO:0006915">
    <property type="term" value="P:apoptotic process"/>
    <property type="evidence" value="ECO:0007669"/>
    <property type="project" value="UniProtKB-KW"/>
</dbReference>
<dbReference type="InterPro" id="IPR002138">
    <property type="entry name" value="Pept_C14_p10"/>
</dbReference>
<evidence type="ECO:0000256" key="1">
    <source>
        <dbReference type="ARBA" id="ARBA00010134"/>
    </source>
</evidence>
<dbReference type="InterPro" id="IPR033139">
    <property type="entry name" value="Caspase_cys_AS"/>
</dbReference>
<dbReference type="PANTHER" id="PTHR10454:SF199">
    <property type="entry name" value="CASPASE FAMILY P20 DOMAIN-CONTAINING PROTEIN"/>
    <property type="match status" value="1"/>
</dbReference>